<protein>
    <recommendedName>
        <fullName evidence="3">Transposase Tc1-like domain-containing protein</fullName>
    </recommendedName>
</protein>
<dbReference type="KEGG" id="eiv:EIN_301690"/>
<feature type="non-terminal residue" evidence="1">
    <location>
        <position position="1"/>
    </location>
</feature>
<evidence type="ECO:0008006" key="3">
    <source>
        <dbReference type="Google" id="ProtNLM"/>
    </source>
</evidence>
<organism evidence="1 2">
    <name type="scientific">Entamoeba invadens IP1</name>
    <dbReference type="NCBI Taxonomy" id="370355"/>
    <lineage>
        <taxon>Eukaryota</taxon>
        <taxon>Amoebozoa</taxon>
        <taxon>Evosea</taxon>
        <taxon>Archamoebae</taxon>
        <taxon>Mastigamoebida</taxon>
        <taxon>Entamoebidae</taxon>
        <taxon>Entamoeba</taxon>
    </lineage>
</organism>
<feature type="non-terminal residue" evidence="1">
    <location>
        <position position="127"/>
    </location>
</feature>
<sequence>MQVINKVDSLIIEWLKDGKSYKSIENQLHVSPNRVSRIKKMLDSKEKVVSKKIGRPISVNINKQVEVFNKTINNPSLSCACLATEIQSSTTSVQRLRKKLGFKYSTLRKSRFLTLKQRAVRYGKTNL</sequence>
<gene>
    <name evidence="1" type="ORF">EIN_301690</name>
</gene>
<evidence type="ECO:0000313" key="1">
    <source>
        <dbReference type="EMBL" id="ELP89970.1"/>
    </source>
</evidence>
<dbReference type="AlphaFoldDB" id="A0A0A1U6M9"/>
<dbReference type="RefSeq" id="XP_004256741.1">
    <property type="nucleotide sequence ID" value="XM_004256693.1"/>
</dbReference>
<dbReference type="EMBL" id="KB206538">
    <property type="protein sequence ID" value="ELP89970.1"/>
    <property type="molecule type" value="Genomic_DNA"/>
</dbReference>
<keyword evidence="2" id="KW-1185">Reference proteome</keyword>
<accession>A0A0A1U6M9</accession>
<dbReference type="Gene3D" id="1.10.1270.10">
    <property type="entry name" value="TrpR-like"/>
    <property type="match status" value="1"/>
</dbReference>
<proteinExistence type="predicted"/>
<dbReference type="VEuPathDB" id="AmoebaDB:EIN_301690"/>
<dbReference type="InterPro" id="IPR038116">
    <property type="entry name" value="TrpR-like_sf"/>
</dbReference>
<dbReference type="Proteomes" id="UP000014680">
    <property type="component" value="Unassembled WGS sequence"/>
</dbReference>
<name>A0A0A1U6M9_ENTIV</name>
<evidence type="ECO:0000313" key="2">
    <source>
        <dbReference type="Proteomes" id="UP000014680"/>
    </source>
</evidence>
<reference evidence="1 2" key="1">
    <citation type="submission" date="2012-10" db="EMBL/GenBank/DDBJ databases">
        <authorList>
            <person name="Zafar N."/>
            <person name="Inman J."/>
            <person name="Hall N."/>
            <person name="Lorenzi H."/>
            <person name="Caler E."/>
        </authorList>
    </citation>
    <scope>NUCLEOTIDE SEQUENCE [LARGE SCALE GENOMIC DNA]</scope>
    <source>
        <strain evidence="1 2">IP1</strain>
    </source>
</reference>
<dbReference type="GeneID" id="14888934"/>